<dbReference type="InterPro" id="IPR024654">
    <property type="entry name" value="Calcineurin-like_PHP_lpxH"/>
</dbReference>
<dbReference type="AlphaFoldDB" id="A0A084UEN3"/>
<dbReference type="PATRIC" id="fig|472175.3.peg.2459"/>
<reference evidence="4 5" key="1">
    <citation type="submission" date="2014-05" db="EMBL/GenBank/DDBJ databases">
        <title>Draft Genome Sequence of Nitratireductor basaltis Strain UMTGB225, A Marine Bacterium Isolated from Green Barrel Tunicate.</title>
        <authorList>
            <person name="Gan H.Y."/>
        </authorList>
    </citation>
    <scope>NUCLEOTIDE SEQUENCE [LARGE SCALE GENOMIC DNA]</scope>
    <source>
        <strain evidence="4 5">UMTGB225</strain>
    </source>
</reference>
<proteinExistence type="inferred from homology"/>
<dbReference type="STRING" id="472175.EL18_02467"/>
<dbReference type="InterPro" id="IPR000979">
    <property type="entry name" value="Phosphodiesterase_MJ0936/Vps29"/>
</dbReference>
<organism evidence="4 5">
    <name type="scientific">Nitratireductor basaltis</name>
    <dbReference type="NCBI Taxonomy" id="472175"/>
    <lineage>
        <taxon>Bacteria</taxon>
        <taxon>Pseudomonadati</taxon>
        <taxon>Pseudomonadota</taxon>
        <taxon>Alphaproteobacteria</taxon>
        <taxon>Hyphomicrobiales</taxon>
        <taxon>Phyllobacteriaceae</taxon>
        <taxon>Nitratireductor</taxon>
    </lineage>
</organism>
<dbReference type="GO" id="GO:0016787">
    <property type="term" value="F:hydrolase activity"/>
    <property type="evidence" value="ECO:0007669"/>
    <property type="project" value="UniProtKB-UniRule"/>
</dbReference>
<dbReference type="InterPro" id="IPR029052">
    <property type="entry name" value="Metallo-depent_PP-like"/>
</dbReference>
<accession>A0A084UEN3</accession>
<name>A0A084UEN3_9HYPH</name>
<comment type="caution">
    <text evidence="4">The sequence shown here is derived from an EMBL/GenBank/DDBJ whole genome shotgun (WGS) entry which is preliminary data.</text>
</comment>
<feature type="domain" description="Calcineurin-like phosphoesterase" evidence="3">
    <location>
        <begin position="1"/>
        <end position="139"/>
    </location>
</feature>
<sequence length="152" mass="16621">MKIGVVSDTHGLLREEVLPALEGVQHILHAGDIGSADIIPALQEIAPTSAIRGNIDRSEWAEKFPEELQLELSGINIFMLHDLKALRSDPAREGIDIVISGHSHKPASEWRDGVLYLNPGSCGPRRFRLPVTLVTLEIGDAIVGEPVFHQLI</sequence>
<dbReference type="EMBL" id="JMQM01000001">
    <property type="protein sequence ID" value="KFB11419.1"/>
    <property type="molecule type" value="Genomic_DNA"/>
</dbReference>
<evidence type="ECO:0000259" key="3">
    <source>
        <dbReference type="Pfam" id="PF12850"/>
    </source>
</evidence>
<evidence type="ECO:0000256" key="2">
    <source>
        <dbReference type="RuleBase" id="RU362039"/>
    </source>
</evidence>
<dbReference type="PANTHER" id="PTHR11124">
    <property type="entry name" value="VACUOLAR SORTING PROTEIN VPS29"/>
    <property type="match status" value="1"/>
</dbReference>
<dbReference type="EC" id="3.1.4.-" evidence="2"/>
<evidence type="ECO:0000313" key="5">
    <source>
        <dbReference type="Proteomes" id="UP000053675"/>
    </source>
</evidence>
<dbReference type="SUPFAM" id="SSF56300">
    <property type="entry name" value="Metallo-dependent phosphatases"/>
    <property type="match status" value="1"/>
</dbReference>
<evidence type="ECO:0000256" key="1">
    <source>
        <dbReference type="ARBA" id="ARBA00008950"/>
    </source>
</evidence>
<keyword evidence="2" id="KW-0479">Metal-binding</keyword>
<dbReference type="OrthoDB" id="9785951at2"/>
<comment type="cofactor">
    <cofactor evidence="2">
        <name>a divalent metal cation</name>
        <dbReference type="ChEBI" id="CHEBI:60240"/>
    </cofactor>
</comment>
<protein>
    <recommendedName>
        <fullName evidence="2">Phosphoesterase</fullName>
        <ecNumber evidence="2">3.1.4.-</ecNumber>
    </recommendedName>
</protein>
<evidence type="ECO:0000313" key="4">
    <source>
        <dbReference type="EMBL" id="KFB11419.1"/>
    </source>
</evidence>
<dbReference type="NCBIfam" id="TIGR00040">
    <property type="entry name" value="yfcE"/>
    <property type="match status" value="1"/>
</dbReference>
<dbReference type="GO" id="GO:0046872">
    <property type="term" value="F:metal ion binding"/>
    <property type="evidence" value="ECO:0007669"/>
    <property type="project" value="UniProtKB-KW"/>
</dbReference>
<gene>
    <name evidence="4" type="ORF">EL18_02467</name>
</gene>
<dbReference type="RefSeq" id="WP_036484701.1">
    <property type="nucleotide sequence ID" value="NZ_JMQM01000001.1"/>
</dbReference>
<comment type="similarity">
    <text evidence="1 2">Belongs to the metallophosphoesterase superfamily. YfcE family.</text>
</comment>
<dbReference type="Gene3D" id="3.60.21.10">
    <property type="match status" value="1"/>
</dbReference>
<dbReference type="Proteomes" id="UP000053675">
    <property type="component" value="Unassembled WGS sequence"/>
</dbReference>
<keyword evidence="5" id="KW-1185">Reference proteome</keyword>
<dbReference type="eggNOG" id="COG0622">
    <property type="taxonomic scope" value="Bacteria"/>
</dbReference>
<dbReference type="Pfam" id="PF12850">
    <property type="entry name" value="Metallophos_2"/>
    <property type="match status" value="1"/>
</dbReference>